<feature type="region of interest" description="Disordered" evidence="1">
    <location>
        <begin position="1"/>
        <end position="43"/>
    </location>
</feature>
<keyword evidence="3" id="KW-1185">Reference proteome</keyword>
<organism evidence="2 3">
    <name type="scientific">Cytospora mali</name>
    <name type="common">Apple Valsa canker fungus</name>
    <name type="synonym">Valsa mali</name>
    <dbReference type="NCBI Taxonomy" id="578113"/>
    <lineage>
        <taxon>Eukaryota</taxon>
        <taxon>Fungi</taxon>
        <taxon>Dikarya</taxon>
        <taxon>Ascomycota</taxon>
        <taxon>Pezizomycotina</taxon>
        <taxon>Sordariomycetes</taxon>
        <taxon>Sordariomycetidae</taxon>
        <taxon>Diaporthales</taxon>
        <taxon>Cytosporaceae</taxon>
        <taxon>Cytospora</taxon>
    </lineage>
</organism>
<gene>
    <name evidence="2" type="ORF">VM1G_11328</name>
</gene>
<evidence type="ECO:0000313" key="3">
    <source>
        <dbReference type="Proteomes" id="UP000078559"/>
    </source>
</evidence>
<dbReference type="Proteomes" id="UP000078559">
    <property type="component" value="Chromosome 1"/>
</dbReference>
<evidence type="ECO:0000313" key="2">
    <source>
        <dbReference type="EMBL" id="KUI65109.1"/>
    </source>
</evidence>
<accession>A0A194VLS0</accession>
<feature type="compositionally biased region" description="Acidic residues" evidence="1">
    <location>
        <begin position="1"/>
        <end position="10"/>
    </location>
</feature>
<protein>
    <submittedName>
        <fullName evidence="2">Uncharacterized protein</fullName>
    </submittedName>
</protein>
<name>A0A194VLS0_CYTMA</name>
<feature type="compositionally biased region" description="Basic residues" evidence="1">
    <location>
        <begin position="18"/>
        <end position="27"/>
    </location>
</feature>
<dbReference type="EMBL" id="CM003098">
    <property type="protein sequence ID" value="KUI65109.1"/>
    <property type="molecule type" value="Genomic_DNA"/>
</dbReference>
<proteinExistence type="predicted"/>
<sequence>MRSTAGDEDRDAGMASRRMGRWRLARKRPVDRPKVTGAADRRRAPRQSAIVAMLWFLGSGGRGLIV</sequence>
<reference evidence="2" key="1">
    <citation type="submission" date="2014-12" db="EMBL/GenBank/DDBJ databases">
        <title>Genome Sequence of Valsa Canker Pathogens Uncovers a Specific Adaption of Colonization on Woody Bark.</title>
        <authorList>
            <person name="Yin Z."/>
            <person name="Liu H."/>
            <person name="Gao X."/>
            <person name="Li Z."/>
            <person name="Song N."/>
            <person name="Ke X."/>
            <person name="Dai Q."/>
            <person name="Wu Y."/>
            <person name="Sun Y."/>
            <person name="Xu J.-R."/>
            <person name="Kang Z.K."/>
            <person name="Wang L."/>
            <person name="Huang L."/>
        </authorList>
    </citation>
    <scope>NUCLEOTIDE SEQUENCE [LARGE SCALE GENOMIC DNA]</scope>
    <source>
        <strain evidence="2">03-8</strain>
    </source>
</reference>
<dbReference type="AlphaFoldDB" id="A0A194VLS0"/>
<feature type="compositionally biased region" description="Basic and acidic residues" evidence="1">
    <location>
        <begin position="28"/>
        <end position="42"/>
    </location>
</feature>
<evidence type="ECO:0000256" key="1">
    <source>
        <dbReference type="SAM" id="MobiDB-lite"/>
    </source>
</evidence>